<sequence length="102" mass="11863">MYTFRIPVTTNSKIIPEACKALYEVLKEDYLKFGHSCTYSESTSPTVNPTIEKPKLKMADSIQEWASVTMMGRDPEFPIHRIRLRTYATGQDVRIRYPAYMH</sequence>
<protein>
    <submittedName>
        <fullName evidence="1">Uncharacterized protein</fullName>
    </submittedName>
</protein>
<evidence type="ECO:0000313" key="1">
    <source>
        <dbReference type="EMBL" id="KAG7163788.1"/>
    </source>
</evidence>
<organism evidence="1 2">
    <name type="scientific">Homarus americanus</name>
    <name type="common">American lobster</name>
    <dbReference type="NCBI Taxonomy" id="6706"/>
    <lineage>
        <taxon>Eukaryota</taxon>
        <taxon>Metazoa</taxon>
        <taxon>Ecdysozoa</taxon>
        <taxon>Arthropoda</taxon>
        <taxon>Crustacea</taxon>
        <taxon>Multicrustacea</taxon>
        <taxon>Malacostraca</taxon>
        <taxon>Eumalacostraca</taxon>
        <taxon>Eucarida</taxon>
        <taxon>Decapoda</taxon>
        <taxon>Pleocyemata</taxon>
        <taxon>Astacidea</taxon>
        <taxon>Nephropoidea</taxon>
        <taxon>Nephropidae</taxon>
        <taxon>Homarus</taxon>
    </lineage>
</organism>
<dbReference type="Proteomes" id="UP000747542">
    <property type="component" value="Unassembled WGS sequence"/>
</dbReference>
<comment type="caution">
    <text evidence="1">The sequence shown here is derived from an EMBL/GenBank/DDBJ whole genome shotgun (WGS) entry which is preliminary data.</text>
</comment>
<dbReference type="AlphaFoldDB" id="A0A8J5JX60"/>
<gene>
    <name evidence="1" type="ORF">Hamer_G023205</name>
</gene>
<reference evidence="1" key="1">
    <citation type="journal article" date="2021" name="Sci. Adv.">
        <title>The American lobster genome reveals insights on longevity, neural, and immune adaptations.</title>
        <authorList>
            <person name="Polinski J.M."/>
            <person name="Zimin A.V."/>
            <person name="Clark K.F."/>
            <person name="Kohn A.B."/>
            <person name="Sadowski N."/>
            <person name="Timp W."/>
            <person name="Ptitsyn A."/>
            <person name="Khanna P."/>
            <person name="Romanova D.Y."/>
            <person name="Williams P."/>
            <person name="Greenwood S.J."/>
            <person name="Moroz L.L."/>
            <person name="Walt D.R."/>
            <person name="Bodnar A.G."/>
        </authorList>
    </citation>
    <scope>NUCLEOTIDE SEQUENCE</scope>
    <source>
        <strain evidence="1">GMGI-L3</strain>
    </source>
</reference>
<dbReference type="EMBL" id="JAHLQT010026430">
    <property type="protein sequence ID" value="KAG7163788.1"/>
    <property type="molecule type" value="Genomic_DNA"/>
</dbReference>
<name>A0A8J5JX60_HOMAM</name>
<accession>A0A8J5JX60</accession>
<feature type="non-terminal residue" evidence="1">
    <location>
        <position position="1"/>
    </location>
</feature>
<evidence type="ECO:0000313" key="2">
    <source>
        <dbReference type="Proteomes" id="UP000747542"/>
    </source>
</evidence>
<proteinExistence type="predicted"/>
<keyword evidence="2" id="KW-1185">Reference proteome</keyword>